<reference evidence="1" key="2">
    <citation type="journal article" date="2024" name="Plant">
        <title>Genomic evolution and insights into agronomic trait innovations of Sesamum species.</title>
        <authorList>
            <person name="Miao H."/>
            <person name="Wang L."/>
            <person name="Qu L."/>
            <person name="Liu H."/>
            <person name="Sun Y."/>
            <person name="Le M."/>
            <person name="Wang Q."/>
            <person name="Wei S."/>
            <person name="Zheng Y."/>
            <person name="Lin W."/>
            <person name="Duan Y."/>
            <person name="Cao H."/>
            <person name="Xiong S."/>
            <person name="Wang X."/>
            <person name="Wei L."/>
            <person name="Li C."/>
            <person name="Ma Q."/>
            <person name="Ju M."/>
            <person name="Zhao R."/>
            <person name="Li G."/>
            <person name="Mu C."/>
            <person name="Tian Q."/>
            <person name="Mei H."/>
            <person name="Zhang T."/>
            <person name="Gao T."/>
            <person name="Zhang H."/>
        </authorList>
    </citation>
    <scope>NUCLEOTIDE SEQUENCE</scope>
    <source>
        <strain evidence="1">G02</strain>
    </source>
</reference>
<comment type="caution">
    <text evidence="1">The sequence shown here is derived from an EMBL/GenBank/DDBJ whole genome shotgun (WGS) entry which is preliminary data.</text>
</comment>
<organism evidence="1">
    <name type="scientific">Sesamum radiatum</name>
    <name type="common">Black benniseed</name>
    <dbReference type="NCBI Taxonomy" id="300843"/>
    <lineage>
        <taxon>Eukaryota</taxon>
        <taxon>Viridiplantae</taxon>
        <taxon>Streptophyta</taxon>
        <taxon>Embryophyta</taxon>
        <taxon>Tracheophyta</taxon>
        <taxon>Spermatophyta</taxon>
        <taxon>Magnoliopsida</taxon>
        <taxon>eudicotyledons</taxon>
        <taxon>Gunneridae</taxon>
        <taxon>Pentapetalae</taxon>
        <taxon>asterids</taxon>
        <taxon>lamiids</taxon>
        <taxon>Lamiales</taxon>
        <taxon>Pedaliaceae</taxon>
        <taxon>Sesamum</taxon>
    </lineage>
</organism>
<proteinExistence type="predicted"/>
<dbReference type="PANTHER" id="PTHR11439:SF467">
    <property type="entry name" value="INTEGRASE CATALYTIC DOMAIN-CONTAINING PROTEIN"/>
    <property type="match status" value="1"/>
</dbReference>
<evidence type="ECO:0000313" key="1">
    <source>
        <dbReference type="EMBL" id="KAL0303375.1"/>
    </source>
</evidence>
<dbReference type="PANTHER" id="PTHR11439">
    <property type="entry name" value="GAG-POL-RELATED RETROTRANSPOSON"/>
    <property type="match status" value="1"/>
</dbReference>
<reference evidence="1" key="1">
    <citation type="submission" date="2020-06" db="EMBL/GenBank/DDBJ databases">
        <authorList>
            <person name="Li T."/>
            <person name="Hu X."/>
            <person name="Zhang T."/>
            <person name="Song X."/>
            <person name="Zhang H."/>
            <person name="Dai N."/>
            <person name="Sheng W."/>
            <person name="Hou X."/>
            <person name="Wei L."/>
        </authorList>
    </citation>
    <scope>NUCLEOTIDE SEQUENCE</scope>
    <source>
        <strain evidence="1">G02</strain>
        <tissue evidence="1">Leaf</tissue>
    </source>
</reference>
<gene>
    <name evidence="1" type="ORF">Sradi_6205600</name>
</gene>
<evidence type="ECO:0008006" key="2">
    <source>
        <dbReference type="Google" id="ProtNLM"/>
    </source>
</evidence>
<sequence>MTSSCLGDTKAWFSIKFSIKELGDASYILDIKIYRDKSRRILGITQASYIKKVLKRFKMENLKRGFFPIRHGVKFSKTQSPKTDEENKKMCDIPCASAVGSIEYVVQCTKPDIAFSLSAMSRYQTCAGEAHSTAVKTILKYLRRTQEMFLVYDSGELVLEGYSDAIF</sequence>
<protein>
    <recommendedName>
        <fullName evidence="2">Reverse transcriptase Ty1/copia-type domain-containing protein</fullName>
    </recommendedName>
</protein>
<dbReference type="EMBL" id="JACGWJ010000029">
    <property type="protein sequence ID" value="KAL0303375.1"/>
    <property type="molecule type" value="Genomic_DNA"/>
</dbReference>
<dbReference type="AlphaFoldDB" id="A0AAW2K9I1"/>
<name>A0AAW2K9I1_SESRA</name>
<accession>A0AAW2K9I1</accession>